<feature type="compositionally biased region" description="Polar residues" evidence="1">
    <location>
        <begin position="65"/>
        <end position="76"/>
    </location>
</feature>
<keyword evidence="2" id="KW-1185">Reference proteome</keyword>
<feature type="region of interest" description="Disordered" evidence="1">
    <location>
        <begin position="135"/>
        <end position="172"/>
    </location>
</feature>
<accession>A0ABM1RYE0</accession>
<organism evidence="2 3">
    <name type="scientific">Limulus polyphemus</name>
    <name type="common">Atlantic horseshoe crab</name>
    <dbReference type="NCBI Taxonomy" id="6850"/>
    <lineage>
        <taxon>Eukaryota</taxon>
        <taxon>Metazoa</taxon>
        <taxon>Ecdysozoa</taxon>
        <taxon>Arthropoda</taxon>
        <taxon>Chelicerata</taxon>
        <taxon>Merostomata</taxon>
        <taxon>Xiphosura</taxon>
        <taxon>Limulidae</taxon>
        <taxon>Limulus</taxon>
    </lineage>
</organism>
<feature type="non-terminal residue" evidence="3">
    <location>
        <position position="172"/>
    </location>
</feature>
<feature type="region of interest" description="Disordered" evidence="1">
    <location>
        <begin position="63"/>
        <end position="87"/>
    </location>
</feature>
<reference evidence="3" key="1">
    <citation type="submission" date="2025-08" db="UniProtKB">
        <authorList>
            <consortium name="RefSeq"/>
        </authorList>
    </citation>
    <scope>IDENTIFICATION</scope>
    <source>
        <tissue evidence="3">Muscle</tissue>
    </source>
</reference>
<protein>
    <submittedName>
        <fullName evidence="3">Uncharacterized protein LOC111083940</fullName>
    </submittedName>
</protein>
<dbReference type="RefSeq" id="XP_022236395.1">
    <property type="nucleotide sequence ID" value="XM_022380687.1"/>
</dbReference>
<evidence type="ECO:0000313" key="2">
    <source>
        <dbReference type="Proteomes" id="UP000694941"/>
    </source>
</evidence>
<feature type="region of interest" description="Disordered" evidence="1">
    <location>
        <begin position="1"/>
        <end position="50"/>
    </location>
</feature>
<dbReference type="GeneID" id="111083940"/>
<name>A0ABM1RYE0_LIMPO</name>
<dbReference type="Proteomes" id="UP000694941">
    <property type="component" value="Unplaced"/>
</dbReference>
<proteinExistence type="predicted"/>
<evidence type="ECO:0000313" key="3">
    <source>
        <dbReference type="RefSeq" id="XP_022236395.1"/>
    </source>
</evidence>
<gene>
    <name evidence="3" type="primary">LOC111083940</name>
</gene>
<evidence type="ECO:0000256" key="1">
    <source>
        <dbReference type="SAM" id="MobiDB-lite"/>
    </source>
</evidence>
<feature type="compositionally biased region" description="Polar residues" evidence="1">
    <location>
        <begin position="135"/>
        <end position="145"/>
    </location>
</feature>
<sequence>MTTDEEENNTISKSPSISPVSSRPPMSSASTLSSQPSGSKQRGEQSRTGLAKLARFLSPRERLSASKTSQFFSELSPSEVGTAATRKSNSIDSLLEVSSSKGTIDVPDGSLKISTISTSAPPSTDTTCGAFNVQKNKAIPSSPSVPSKLEAHRKGNIPSSPSVPSRLPKGIS</sequence>
<feature type="compositionally biased region" description="Low complexity" evidence="1">
    <location>
        <begin position="12"/>
        <end position="39"/>
    </location>
</feature>